<dbReference type="InterPro" id="IPR036770">
    <property type="entry name" value="Ankyrin_rpt-contain_sf"/>
</dbReference>
<gene>
    <name evidence="4" type="ORF">B0T11DRAFT_105124</name>
</gene>
<dbReference type="OrthoDB" id="6133115at2759"/>
<accession>A0A8K0T921</accession>
<sequence length="816" mass="90865">MALQSSASGISSRILELKNSLHRLIDAAAKKPQDGVLITRNDVGDQLDRFLLWAGDLNAIGSPELQSSFDQRLSSAPGLREQILRQLLDIEKGAKDLQAILDGGCLNRRIEPDPASSQGSHGSGDELAATSGEDDEAHMLLEIISQSITMLFKIANIVREAGPRDRFTEALQKSETVPAASDIKYVMYSHPKLPDNGLEHVAVRLGRAMAKRRQFIDYCRGQDRGKEVSDQLYLQSGRSQSRKSLKQQHGSGGGSAEAPIESNPPPAMQIHADDMDRDNSSLRTTLSTATSTFAVLNMSNLSELAKASAQNLPVKCPVCLTSQSFREEEAWRAHVFSDLKAYLCTIGDDACKDLLFGDVDSWFNHELEHHRCHYECIVCDSGQEFDVEELHSHARDMHDFLDSKQTKSLGELGRRAPASFTPDECPFCNKWADELRAEHEASQESEEEWYLVPPNRFKEHVAKHQEELAIFATSHQEQGRHTDALTSGKTGFILRKDGTAASLPEDGSRDDNATLTQPDDVLLQAPEDQQETWILDPSLDKKDPEYEIDERYPIYYFDFINENIEEVDRLRSVLIKSKGYSTTFIHHSNGRLGFLVSSAADPDFPTVIGSLSEFRPQPWPDKLRPRFPLFSMESIRGLLGEACIHGDSGYFSWAWKHHLWLYPDRRLDEILWKQSSMLFIAVESRKPDMVQVCIDLGADPNALRNGESPWASANIETRERAGPSKDKDPLAPSLKSSKDDTALHLAAEAGHLAIVQILIVAGALVDPKARQGKTPLWLAASNKHMEVFEFLVSLDADPEAADLTGMTPWAAMFASE</sequence>
<name>A0A8K0T921_9PEZI</name>
<dbReference type="SUPFAM" id="SSF48403">
    <property type="entry name" value="Ankyrin repeat"/>
    <property type="match status" value="1"/>
</dbReference>
<comment type="caution">
    <text evidence="4">The sequence shown here is derived from an EMBL/GenBank/DDBJ whole genome shotgun (WGS) entry which is preliminary data.</text>
</comment>
<dbReference type="InterPro" id="IPR002110">
    <property type="entry name" value="Ankyrin_rpt"/>
</dbReference>
<reference evidence="4" key="1">
    <citation type="journal article" date="2021" name="Nat. Commun.">
        <title>Genetic determinants of endophytism in the Arabidopsis root mycobiome.</title>
        <authorList>
            <person name="Mesny F."/>
            <person name="Miyauchi S."/>
            <person name="Thiergart T."/>
            <person name="Pickel B."/>
            <person name="Atanasova L."/>
            <person name="Karlsson M."/>
            <person name="Huettel B."/>
            <person name="Barry K.W."/>
            <person name="Haridas S."/>
            <person name="Chen C."/>
            <person name="Bauer D."/>
            <person name="Andreopoulos W."/>
            <person name="Pangilinan J."/>
            <person name="LaButti K."/>
            <person name="Riley R."/>
            <person name="Lipzen A."/>
            <person name="Clum A."/>
            <person name="Drula E."/>
            <person name="Henrissat B."/>
            <person name="Kohler A."/>
            <person name="Grigoriev I.V."/>
            <person name="Martin F.M."/>
            <person name="Hacquard S."/>
        </authorList>
    </citation>
    <scope>NUCLEOTIDE SEQUENCE</scope>
    <source>
        <strain evidence="4">MPI-CAGE-AT-0016</strain>
    </source>
</reference>
<dbReference type="PANTHER" id="PTHR35391">
    <property type="entry name" value="C2H2-TYPE DOMAIN-CONTAINING PROTEIN-RELATED"/>
    <property type="match status" value="1"/>
</dbReference>
<organism evidence="4 5">
    <name type="scientific">Plectosphaerella cucumerina</name>
    <dbReference type="NCBI Taxonomy" id="40658"/>
    <lineage>
        <taxon>Eukaryota</taxon>
        <taxon>Fungi</taxon>
        <taxon>Dikarya</taxon>
        <taxon>Ascomycota</taxon>
        <taxon>Pezizomycotina</taxon>
        <taxon>Sordariomycetes</taxon>
        <taxon>Hypocreomycetidae</taxon>
        <taxon>Glomerellales</taxon>
        <taxon>Plectosphaerellaceae</taxon>
        <taxon>Plectosphaerella</taxon>
    </lineage>
</organism>
<protein>
    <recommendedName>
        <fullName evidence="3">Oxidoreductase acuF-like C2H2 type zinc-finger domain-containing protein</fullName>
    </recommendedName>
</protein>
<dbReference type="AlphaFoldDB" id="A0A8K0T921"/>
<dbReference type="Gene3D" id="1.25.40.20">
    <property type="entry name" value="Ankyrin repeat-containing domain"/>
    <property type="match status" value="1"/>
</dbReference>
<evidence type="ECO:0000259" key="3">
    <source>
        <dbReference type="Pfam" id="PF26082"/>
    </source>
</evidence>
<dbReference type="SMART" id="SM00248">
    <property type="entry name" value="ANK"/>
    <property type="match status" value="3"/>
</dbReference>
<dbReference type="InterPro" id="IPR058925">
    <property type="entry name" value="zf-C2H2_AcuF"/>
</dbReference>
<dbReference type="EMBL" id="JAGPXD010000004">
    <property type="protein sequence ID" value="KAH7358526.1"/>
    <property type="molecule type" value="Genomic_DNA"/>
</dbReference>
<evidence type="ECO:0000313" key="5">
    <source>
        <dbReference type="Proteomes" id="UP000813385"/>
    </source>
</evidence>
<dbReference type="Pfam" id="PF26082">
    <property type="entry name" value="zf-C2H2_AcuF"/>
    <property type="match status" value="1"/>
</dbReference>
<evidence type="ECO:0000256" key="2">
    <source>
        <dbReference type="SAM" id="MobiDB-lite"/>
    </source>
</evidence>
<feature type="region of interest" description="Disordered" evidence="2">
    <location>
        <begin position="237"/>
        <end position="279"/>
    </location>
</feature>
<feature type="region of interest" description="Disordered" evidence="2">
    <location>
        <begin position="108"/>
        <end position="130"/>
    </location>
</feature>
<keyword evidence="1" id="KW-0040">ANK repeat</keyword>
<feature type="repeat" description="ANK" evidence="1">
    <location>
        <begin position="738"/>
        <end position="770"/>
    </location>
</feature>
<feature type="repeat" description="ANK" evidence="1">
    <location>
        <begin position="771"/>
        <end position="803"/>
    </location>
</feature>
<dbReference type="Pfam" id="PF12796">
    <property type="entry name" value="Ank_2"/>
    <property type="match status" value="1"/>
</dbReference>
<dbReference type="PANTHER" id="PTHR35391:SF7">
    <property type="entry name" value="C2H2-TYPE DOMAIN-CONTAINING PROTEIN"/>
    <property type="match status" value="1"/>
</dbReference>
<evidence type="ECO:0000313" key="4">
    <source>
        <dbReference type="EMBL" id="KAH7358526.1"/>
    </source>
</evidence>
<keyword evidence="5" id="KW-1185">Reference proteome</keyword>
<dbReference type="PROSITE" id="PS50088">
    <property type="entry name" value="ANK_REPEAT"/>
    <property type="match status" value="2"/>
</dbReference>
<dbReference type="Proteomes" id="UP000813385">
    <property type="component" value="Unassembled WGS sequence"/>
</dbReference>
<dbReference type="PROSITE" id="PS50297">
    <property type="entry name" value="ANK_REP_REGION"/>
    <property type="match status" value="2"/>
</dbReference>
<evidence type="ECO:0000256" key="1">
    <source>
        <dbReference type="PROSITE-ProRule" id="PRU00023"/>
    </source>
</evidence>
<proteinExistence type="predicted"/>
<feature type="domain" description="Oxidoreductase acuF-like C2H2 type zinc-finger" evidence="3">
    <location>
        <begin position="313"/>
        <end position="339"/>
    </location>
</feature>